<dbReference type="GO" id="GO:0005524">
    <property type="term" value="F:ATP binding"/>
    <property type="evidence" value="ECO:0007669"/>
    <property type="project" value="UniProtKB-KW"/>
</dbReference>
<sequence length="2642" mass="300331">MEFIRCFCEHVLCSWECLYFYEQIQGSGDWHLVVKPEWMELLVSSASFIRVETTSPKKSKWAVSRILCPVCKRKVATESPVGPNEELFYCFDHKSVRIKLNSRPSKWKLVKPHFPDIETWSGHHKFGSSWYDQIPFVAPERADFQKLDLAVVSRKTPRNYQVELFVRASMENSIIFLPTGTGKTLVAVMVVKFLTQLNTGKLGIFLAHRVPLIQQQAKVLEEEGDLRVKVITGENSQTISSSADLEKICSDYEVLALTAQVFLNLILQGFPVERCSCIVFDEAHNAVGDHTYIKILRELSLCALDLRPRIVGLTASPAGEATFEATYNKVEELCHNFCSARVLMPVLWADELLTASAETKTKYTFVSLSSDEIQLRYELWEYFYLLWDMFYACLSNETLEHIARETTHPKDLRSRSPRNHVTNWTFQCRGLLKDILRFCNDQERSNSRDFVEKMYEILVLIDESRVHGVSTLKERLIQKKWELAIPGERLLLERILALSSSETISTRVEKLVDEVKLVLMENPTSRILVFVDTRFTASALEHILAGIPDMEKLRPSRLVGQSGFDGMSWAEHQKPMLERFRSGIVQLLIATSVLEEGIDVPTCNLVVRFDSINTMTGSIQSRGRARLSESKFVVLLDQEENEKVRKLHRMEADMQQVIRRKFSLLSSSTTDIVNYLIQQKNSAYPAASAPSSVQEGGNESNGESFVVKLKFHTRWLTEGVLRAALREYVDVLKYDARCSLLYLGSFPGQDADSSYSTICQKAIPQLLERFSGEHLWFQKCSTEISPIVDGDFIVSKKLQLTGVFAGMFKNPSTFLQVYSPEMKVCHPSGFSDSPCICWESEEGILSVHIPQEAIVLEFTQAAIDSWILFHHDEDHRAHRLYIPLRQAPQVYSGSPSSPEKRLGADVDDNRNPNTTFLNVLRYCLVLELVISPRDEQEETDFRELVGSLENHGVVIHDTRVVVVYTVESPAERGPAQNGPPTLAIRQNILGKMRMLGEHLEPGLKAEESRHFGATFLLECIFSQHVCKLPQLLIPEKFYEILYNQEELVQERSLLAMIQSVSWFCDPVKLLEETIHSILPSLKATRLTRTNFVSVIQATVTPSRIIFYEPLIMKGSRLLRHFDPENFLKVSFRDENMGFVPGNESELLRRVYDILQQGIRVAGRLYLFLGCSSSMLRSHSCWMTTLNPNVVRSWLGDFQDIRCVGKYMARVGLGMAASDETITVEDKVVEEPIPDIKHQNFCFSDGVGKISRLTLERVLKHVYPKGTRGLDTVTAVQIRVAGYKGVVTLDPTLPSDGMGCQLRESMRKFPSTHRKLEVLNAATGHPVYLNRQGIILLSCLGVEDSTFERLQEGQLQELLRIFVEDQSEESITRNCRTLKLQSVLQAGIHIPTEPFLQQILSAVYFQKVQRLVTKTHIFVPDGRLLMGVLDETDSLSYGEIFVQISDKETEWKPRIITGSCVTYKNPCFHPGDIRVLKARNNERLRHLVNCVVFPANGPRPHTDEMSGSDLDGDLYTVIWMPGLIPSNSFEPMSYAPDPLLEVPEVRDSDMFDFFVKTMASAELGLIANSHLALADSKPLGAMDEDCIELAKLHAKAVDFPKTGHQVSVRKNLIPSEYPDFMEKHNKASYLSTKLLGRLYRRAKCLFGDDIKRHVNVRMKPDNSLLVHGYTDCLDEAREAYRQYCILLRGLMQCYGVEQEGEIVTGCIVTMLDHLSSEIVQWTEVLKQQFKDLVETFRERFLACASSPEQRYKLASAWYMAAYADDDEDTRCLSFPWVVSDVLAEIKHNKLGEVAAFMRVGANYAQSLEEVLYHSMRADFMEQHPAKYASLLDRWDLVEKVETCVRAVFKSASVRMFGSSSTYLFEPSVSDVDLCVKMENHSFRRSSIQQIELLDQILLSLRQDFPESFAIKDTRVPILKNDSGPLAFDITVNDSGLRKAHMVLAHVSVCPALLLALTVIVKWARNVGLIASQSRGQFTAFSICWLVIQFCLQQGYLHSLDFEQEQIKTQSSSSPSALISVIEEVLDPIPNAQKRFHGGELPSEVLLNFFRHYADLSVCSLAGATSSSPFQIPDPLGESTYSLINLDPDGYTLFRNRCLQAWHALTRTRSVKALYVLGERHVCLRLSRFQSCLFRGAEEFHAKRLSSLTGGKARVRIYCQRKRTTVTSQNQLRNRVLHIDIHGDPAAVHIVEKELQELNSGHCWLPTARHAFYVKGATFLMFEGSLSDEDRLGFMSYSRQCHLKHLHCRLHVPVPLARVGGSSWMSHALSKLRVSVWRQRQYLLNSDADISASAPPPVHALIRFGTLYATNVPFDLADKQSIRSVSVAELEEFLVRGKKHMKPGSESSEGAGSSRSGRRAAGRVDTDSADDDVSDQSDSNESAETCTAPDEENCLHSRRSNRRKKKVQSTGSVSLFPHIYGSLDKLVTLLTSDGYQKQDINEDVKYLVTLYTPKEWQVRLDSDLQFISLSRRPIRWLCGSLLFDNEDPNPKPPTIGRRNHQEEDGEKEQRPNCVRFYIRTHRQVMADCDLKRQLLQKPLLEFARGSHQKIQVGSAFQGLVGYVRMIRKKKWVNFSEGVVVKIVHATEWEGWNKSTNSFKSHKSRWEVELHMIDTDAHLRGSDMECQQFTERFWKNALKFKETIF</sequence>
<dbReference type="SUPFAM" id="SSF52540">
    <property type="entry name" value="P-loop containing nucleoside triphosphate hydrolases"/>
    <property type="match status" value="1"/>
</dbReference>
<keyword evidence="3" id="KW-0696">RNA-directed RNA polymerase</keyword>
<evidence type="ECO:0000256" key="9">
    <source>
        <dbReference type="ARBA" id="ARBA00022884"/>
    </source>
</evidence>
<feature type="region of interest" description="Disordered" evidence="12">
    <location>
        <begin position="2336"/>
        <end position="2406"/>
    </location>
</feature>
<evidence type="ECO:0000259" key="14">
    <source>
        <dbReference type="PROSITE" id="PS51194"/>
    </source>
</evidence>
<dbReference type="InterPro" id="IPR043519">
    <property type="entry name" value="NT_sf"/>
</dbReference>
<keyword evidence="8" id="KW-0067">ATP-binding</keyword>
<dbReference type="PANTHER" id="PTHR23079">
    <property type="entry name" value="RNA-DEPENDENT RNA POLYMERASE"/>
    <property type="match status" value="1"/>
</dbReference>
<dbReference type="PROSITE" id="PS51194">
    <property type="entry name" value="HELICASE_CTER"/>
    <property type="match status" value="1"/>
</dbReference>
<comment type="caution">
    <text evidence="15">The sequence shown here is derived from an EMBL/GenBank/DDBJ whole genome shotgun (WGS) entry which is preliminary data.</text>
</comment>
<dbReference type="PROSITE" id="PS00690">
    <property type="entry name" value="DEAH_ATP_HELICASE"/>
    <property type="match status" value="1"/>
</dbReference>
<dbReference type="GO" id="GO:0031047">
    <property type="term" value="P:regulatory ncRNA-mediated gene silencing"/>
    <property type="evidence" value="ECO:0007669"/>
    <property type="project" value="UniProtKB-KW"/>
</dbReference>
<dbReference type="Proteomes" id="UP001633002">
    <property type="component" value="Unassembled WGS sequence"/>
</dbReference>
<evidence type="ECO:0000256" key="3">
    <source>
        <dbReference type="ARBA" id="ARBA00022484"/>
    </source>
</evidence>
<feature type="domain" description="Helicase C-terminal" evidence="14">
    <location>
        <begin position="507"/>
        <end position="673"/>
    </location>
</feature>
<organism evidence="15 16">
    <name type="scientific">Riccia sorocarpa</name>
    <dbReference type="NCBI Taxonomy" id="122646"/>
    <lineage>
        <taxon>Eukaryota</taxon>
        <taxon>Viridiplantae</taxon>
        <taxon>Streptophyta</taxon>
        <taxon>Embryophyta</taxon>
        <taxon>Marchantiophyta</taxon>
        <taxon>Marchantiopsida</taxon>
        <taxon>Marchantiidae</taxon>
        <taxon>Marchantiales</taxon>
        <taxon>Ricciaceae</taxon>
        <taxon>Riccia</taxon>
    </lineage>
</organism>
<keyword evidence="6" id="KW-0547">Nucleotide-binding</keyword>
<name>A0ABD3IDD4_9MARC</name>
<evidence type="ECO:0000256" key="5">
    <source>
        <dbReference type="ARBA" id="ARBA00022695"/>
    </source>
</evidence>
<dbReference type="GO" id="GO:0016787">
    <property type="term" value="F:hydrolase activity"/>
    <property type="evidence" value="ECO:0007669"/>
    <property type="project" value="UniProtKB-KW"/>
</dbReference>
<evidence type="ECO:0000256" key="1">
    <source>
        <dbReference type="ARBA" id="ARBA00005762"/>
    </source>
</evidence>
<dbReference type="CDD" id="cd05402">
    <property type="entry name" value="NT_PAP_TUTase"/>
    <property type="match status" value="1"/>
</dbReference>
<dbReference type="Pfam" id="PF26253">
    <property type="entry name" value="RdRP_head"/>
    <property type="match status" value="1"/>
</dbReference>
<feature type="domain" description="Helicase ATP-binding" evidence="13">
    <location>
        <begin position="164"/>
        <end position="335"/>
    </location>
</feature>
<keyword evidence="9" id="KW-0694">RNA-binding</keyword>
<dbReference type="Pfam" id="PF05183">
    <property type="entry name" value="RdRP"/>
    <property type="match status" value="1"/>
</dbReference>
<evidence type="ECO:0000256" key="2">
    <source>
        <dbReference type="ARBA" id="ARBA00012494"/>
    </source>
</evidence>
<dbReference type="Pfam" id="PF22600">
    <property type="entry name" value="MTPAP-like_central"/>
    <property type="match status" value="1"/>
</dbReference>
<proteinExistence type="inferred from homology"/>
<dbReference type="InterPro" id="IPR058752">
    <property type="entry name" value="RDRP_C_head"/>
</dbReference>
<keyword evidence="5" id="KW-0548">Nucleotidyltransferase</keyword>
<evidence type="ECO:0000256" key="10">
    <source>
        <dbReference type="ARBA" id="ARBA00023158"/>
    </source>
</evidence>
<reference evidence="15 16" key="1">
    <citation type="submission" date="2024-09" db="EMBL/GenBank/DDBJ databases">
        <title>Chromosome-scale assembly of Riccia sorocarpa.</title>
        <authorList>
            <person name="Paukszto L."/>
        </authorList>
    </citation>
    <scope>NUCLEOTIDE SEQUENCE [LARGE SCALE GENOMIC DNA]</scope>
    <source>
        <strain evidence="15">LP-2024</strain>
        <tissue evidence="15">Aerial parts of the thallus</tissue>
    </source>
</reference>
<evidence type="ECO:0000256" key="7">
    <source>
        <dbReference type="ARBA" id="ARBA00022801"/>
    </source>
</evidence>
<dbReference type="InterPro" id="IPR002464">
    <property type="entry name" value="DNA/RNA_helicase_DEAH_CS"/>
</dbReference>
<keyword evidence="10" id="KW-0943">RNA-mediated gene silencing</keyword>
<accession>A0ABD3IDD4</accession>
<dbReference type="InterPro" id="IPR014001">
    <property type="entry name" value="Helicase_ATP-bd"/>
</dbReference>
<evidence type="ECO:0000256" key="6">
    <source>
        <dbReference type="ARBA" id="ARBA00022741"/>
    </source>
</evidence>
<evidence type="ECO:0000259" key="13">
    <source>
        <dbReference type="PROSITE" id="PS51192"/>
    </source>
</evidence>
<evidence type="ECO:0000256" key="8">
    <source>
        <dbReference type="ARBA" id="ARBA00022840"/>
    </source>
</evidence>
<dbReference type="EMBL" id="JBJQOH010000001">
    <property type="protein sequence ID" value="KAL3700286.1"/>
    <property type="molecule type" value="Genomic_DNA"/>
</dbReference>
<evidence type="ECO:0000313" key="15">
    <source>
        <dbReference type="EMBL" id="KAL3700286.1"/>
    </source>
</evidence>
<dbReference type="EC" id="2.7.7.48" evidence="2"/>
<dbReference type="Gene3D" id="3.40.50.300">
    <property type="entry name" value="P-loop containing nucleotide triphosphate hydrolases"/>
    <property type="match status" value="2"/>
</dbReference>
<dbReference type="Pfam" id="PF00270">
    <property type="entry name" value="DEAD"/>
    <property type="match status" value="1"/>
</dbReference>
<comment type="catalytic activity">
    <reaction evidence="11">
        <text>RNA(n) + a ribonucleoside 5'-triphosphate = RNA(n+1) + diphosphate</text>
        <dbReference type="Rhea" id="RHEA:21248"/>
        <dbReference type="Rhea" id="RHEA-COMP:14527"/>
        <dbReference type="Rhea" id="RHEA-COMP:17342"/>
        <dbReference type="ChEBI" id="CHEBI:33019"/>
        <dbReference type="ChEBI" id="CHEBI:61557"/>
        <dbReference type="ChEBI" id="CHEBI:140395"/>
        <dbReference type="EC" id="2.7.7.48"/>
    </reaction>
</comment>
<keyword evidence="4" id="KW-0808">Transferase</keyword>
<dbReference type="Gene3D" id="3.30.460.10">
    <property type="entry name" value="Beta Polymerase, domain 2"/>
    <property type="match status" value="1"/>
</dbReference>
<dbReference type="InterPro" id="IPR027417">
    <property type="entry name" value="P-loop_NTPase"/>
</dbReference>
<dbReference type="SMART" id="SM00490">
    <property type="entry name" value="HELICc"/>
    <property type="match status" value="1"/>
</dbReference>
<evidence type="ECO:0000256" key="11">
    <source>
        <dbReference type="ARBA" id="ARBA00048744"/>
    </source>
</evidence>
<dbReference type="GO" id="GO:0003968">
    <property type="term" value="F:RNA-directed RNA polymerase activity"/>
    <property type="evidence" value="ECO:0007669"/>
    <property type="project" value="UniProtKB-KW"/>
</dbReference>
<protein>
    <recommendedName>
        <fullName evidence="2">RNA-directed RNA polymerase</fullName>
        <ecNumber evidence="2">2.7.7.48</ecNumber>
    </recommendedName>
</protein>
<dbReference type="SMART" id="SM00487">
    <property type="entry name" value="DEXDc"/>
    <property type="match status" value="1"/>
</dbReference>
<dbReference type="InterPro" id="IPR057596">
    <property type="entry name" value="RDRP_core"/>
</dbReference>
<evidence type="ECO:0000256" key="12">
    <source>
        <dbReference type="SAM" id="MobiDB-lite"/>
    </source>
</evidence>
<dbReference type="SUPFAM" id="SSF81631">
    <property type="entry name" value="PAP/OAS1 substrate-binding domain"/>
    <property type="match status" value="1"/>
</dbReference>
<dbReference type="InterPro" id="IPR011545">
    <property type="entry name" value="DEAD/DEAH_box_helicase_dom"/>
</dbReference>
<dbReference type="InterPro" id="IPR007855">
    <property type="entry name" value="RDRP"/>
</dbReference>
<feature type="compositionally biased region" description="Low complexity" evidence="12">
    <location>
        <begin position="2342"/>
        <end position="2353"/>
    </location>
</feature>
<keyword evidence="16" id="KW-1185">Reference proteome</keyword>
<dbReference type="Pfam" id="PF00271">
    <property type="entry name" value="Helicase_C"/>
    <property type="match status" value="1"/>
</dbReference>
<evidence type="ECO:0000313" key="16">
    <source>
        <dbReference type="Proteomes" id="UP001633002"/>
    </source>
</evidence>
<dbReference type="PANTHER" id="PTHR23079:SF55">
    <property type="entry name" value="RNA-DIRECTED RNA POLYMERASE"/>
    <property type="match status" value="1"/>
</dbReference>
<dbReference type="PROSITE" id="PS51192">
    <property type="entry name" value="HELICASE_ATP_BIND_1"/>
    <property type="match status" value="1"/>
</dbReference>
<dbReference type="InterPro" id="IPR001650">
    <property type="entry name" value="Helicase_C-like"/>
</dbReference>
<comment type="similarity">
    <text evidence="1">Belongs to the RdRP family.</text>
</comment>
<dbReference type="GO" id="GO:0003723">
    <property type="term" value="F:RNA binding"/>
    <property type="evidence" value="ECO:0007669"/>
    <property type="project" value="UniProtKB-KW"/>
</dbReference>
<gene>
    <name evidence="15" type="ORF">R1sor_018308</name>
</gene>
<dbReference type="InterPro" id="IPR054708">
    <property type="entry name" value="MTPAP-like_central"/>
</dbReference>
<keyword evidence="7" id="KW-0378">Hydrolase</keyword>
<feature type="compositionally biased region" description="Basic residues" evidence="12">
    <location>
        <begin position="2394"/>
        <end position="2405"/>
    </location>
</feature>
<evidence type="ECO:0000256" key="4">
    <source>
        <dbReference type="ARBA" id="ARBA00022679"/>
    </source>
</evidence>
<feature type="region of interest" description="Disordered" evidence="12">
    <location>
        <begin position="2485"/>
        <end position="2506"/>
    </location>
</feature>
<feature type="compositionally biased region" description="Basic and acidic residues" evidence="12">
    <location>
        <begin position="2497"/>
        <end position="2506"/>
    </location>
</feature>
<dbReference type="SUPFAM" id="SSF81301">
    <property type="entry name" value="Nucleotidyltransferase"/>
    <property type="match status" value="1"/>
</dbReference>